<dbReference type="Gene3D" id="3.30.9.10">
    <property type="entry name" value="D-Amino Acid Oxidase, subunit A, domain 2"/>
    <property type="match status" value="1"/>
</dbReference>
<protein>
    <submittedName>
        <fullName evidence="7">N-methyl-L-tryptophan oxidase</fullName>
        <ecNumber evidence="7">1.5.3.2</ecNumber>
    </submittedName>
</protein>
<keyword evidence="3" id="KW-0274">FAD</keyword>
<evidence type="ECO:0000256" key="4">
    <source>
        <dbReference type="ARBA" id="ARBA00023002"/>
    </source>
</evidence>
<organism evidence="7 8">
    <name type="scientific">Ornithinibacillus caprae</name>
    <dbReference type="NCBI Taxonomy" id="2678566"/>
    <lineage>
        <taxon>Bacteria</taxon>
        <taxon>Bacillati</taxon>
        <taxon>Bacillota</taxon>
        <taxon>Bacilli</taxon>
        <taxon>Bacillales</taxon>
        <taxon>Bacillaceae</taxon>
        <taxon>Ornithinibacillus</taxon>
    </lineage>
</organism>
<sequence length="378" mass="42058">MGKFYDVAIIGAGSMGMAAGYFLAKQGKSTLLLDANDPPHANGSHHGSTRIIRHAYGEGRQYVSLVLRAQELWEALEKDSGNRIFEKTGVLGIGDEDSAFIKETIESAHQYKLPLEVLSANEVKKRWPGIQVPNHFVGCFEPNSGFLYSEECIRSYRKLALNHGADLKVNTKVEQVNSVDGKVEIITNHNETFYAQKVVVSAGAWASKLLATMDLPLQPTRKTFAWFDTKSDSFDHPKFPAFFFDIGERLYYGFPNIDDAGLKLGRHDGGQDTDPDEVNRVFGSLASDEGDLREFLDEFMPQASGKINYGKVCLYTKTTDDHFILDHHPKNPNIIIAAGFSGHGFKFSSVIGEILSQLAMEGKTEHDISLFRLGRFNK</sequence>
<keyword evidence="5" id="KW-1133">Transmembrane helix</keyword>
<evidence type="ECO:0000256" key="2">
    <source>
        <dbReference type="ARBA" id="ARBA00022630"/>
    </source>
</evidence>
<dbReference type="PANTHER" id="PTHR10961:SF7">
    <property type="entry name" value="FAD DEPENDENT OXIDOREDUCTASE DOMAIN-CONTAINING PROTEIN"/>
    <property type="match status" value="1"/>
</dbReference>
<comment type="cofactor">
    <cofactor evidence="1">
        <name>FAD</name>
        <dbReference type="ChEBI" id="CHEBI:57692"/>
    </cofactor>
</comment>
<evidence type="ECO:0000313" key="8">
    <source>
        <dbReference type="Proteomes" id="UP000469125"/>
    </source>
</evidence>
<dbReference type="RefSeq" id="WP_155667556.1">
    <property type="nucleotide sequence ID" value="NZ_WOCA01000002.1"/>
</dbReference>
<keyword evidence="8" id="KW-1185">Reference proteome</keyword>
<keyword evidence="4 7" id="KW-0560">Oxidoreductase</keyword>
<dbReference type="PANTHER" id="PTHR10961">
    <property type="entry name" value="PEROXISOMAL SARCOSINE OXIDASE"/>
    <property type="match status" value="1"/>
</dbReference>
<dbReference type="EC" id="1.5.3.2" evidence="7"/>
<dbReference type="SUPFAM" id="SSF54373">
    <property type="entry name" value="FAD-linked reductases, C-terminal domain"/>
    <property type="match status" value="1"/>
</dbReference>
<dbReference type="NCBIfam" id="NF008425">
    <property type="entry name" value="PRK11259.1"/>
    <property type="match status" value="1"/>
</dbReference>
<evidence type="ECO:0000259" key="6">
    <source>
        <dbReference type="Pfam" id="PF01266"/>
    </source>
</evidence>
<dbReference type="GO" id="GO:0008115">
    <property type="term" value="F:sarcosine oxidase activity"/>
    <property type="evidence" value="ECO:0007669"/>
    <property type="project" value="TreeGrafter"/>
</dbReference>
<evidence type="ECO:0000313" key="7">
    <source>
        <dbReference type="EMBL" id="MUK87682.1"/>
    </source>
</evidence>
<dbReference type="InterPro" id="IPR036188">
    <property type="entry name" value="FAD/NAD-bd_sf"/>
</dbReference>
<dbReference type="EMBL" id="WOCA01000002">
    <property type="protein sequence ID" value="MUK87682.1"/>
    <property type="molecule type" value="Genomic_DNA"/>
</dbReference>
<keyword evidence="5" id="KW-0472">Membrane</keyword>
<keyword evidence="2" id="KW-0285">Flavoprotein</keyword>
<dbReference type="InterPro" id="IPR045170">
    <property type="entry name" value="MTOX"/>
</dbReference>
<feature type="domain" description="FAD dependent oxidoreductase" evidence="6">
    <location>
        <begin position="6"/>
        <end position="358"/>
    </location>
</feature>
<dbReference type="GO" id="GO:0050131">
    <property type="term" value="F:N-methyl-L-amino-acid oxidase activity"/>
    <property type="evidence" value="ECO:0007669"/>
    <property type="project" value="UniProtKB-EC"/>
</dbReference>
<dbReference type="SUPFAM" id="SSF51905">
    <property type="entry name" value="FAD/NAD(P)-binding domain"/>
    <property type="match status" value="1"/>
</dbReference>
<dbReference type="AlphaFoldDB" id="A0A6N8FDE0"/>
<feature type="transmembrane region" description="Helical" evidence="5">
    <location>
        <begin position="7"/>
        <end position="24"/>
    </location>
</feature>
<comment type="caution">
    <text evidence="7">The sequence shown here is derived from an EMBL/GenBank/DDBJ whole genome shotgun (WGS) entry which is preliminary data.</text>
</comment>
<evidence type="ECO:0000256" key="5">
    <source>
        <dbReference type="SAM" id="Phobius"/>
    </source>
</evidence>
<evidence type="ECO:0000256" key="3">
    <source>
        <dbReference type="ARBA" id="ARBA00022827"/>
    </source>
</evidence>
<dbReference type="GO" id="GO:0050660">
    <property type="term" value="F:flavin adenine dinucleotide binding"/>
    <property type="evidence" value="ECO:0007669"/>
    <property type="project" value="InterPro"/>
</dbReference>
<dbReference type="Proteomes" id="UP000469125">
    <property type="component" value="Unassembled WGS sequence"/>
</dbReference>
<keyword evidence="5" id="KW-0812">Transmembrane</keyword>
<reference evidence="7 8" key="1">
    <citation type="submission" date="2019-11" db="EMBL/GenBank/DDBJ databases">
        <authorList>
            <person name="Li X."/>
        </authorList>
    </citation>
    <scope>NUCLEOTIDE SEQUENCE [LARGE SCALE GENOMIC DNA]</scope>
    <source>
        <strain evidence="7 8">L9</strain>
    </source>
</reference>
<dbReference type="Gene3D" id="3.50.50.60">
    <property type="entry name" value="FAD/NAD(P)-binding domain"/>
    <property type="match status" value="1"/>
</dbReference>
<accession>A0A6N8FDE0</accession>
<name>A0A6N8FDE0_9BACI</name>
<dbReference type="InterPro" id="IPR006076">
    <property type="entry name" value="FAD-dep_OxRdtase"/>
</dbReference>
<evidence type="ECO:0000256" key="1">
    <source>
        <dbReference type="ARBA" id="ARBA00001974"/>
    </source>
</evidence>
<proteinExistence type="predicted"/>
<gene>
    <name evidence="7" type="primary">solA</name>
    <name evidence="7" type="ORF">GMD78_04610</name>
</gene>
<dbReference type="Pfam" id="PF01266">
    <property type="entry name" value="DAO"/>
    <property type="match status" value="1"/>
</dbReference>